<dbReference type="GO" id="GO:0016491">
    <property type="term" value="F:oxidoreductase activity"/>
    <property type="evidence" value="ECO:0007669"/>
    <property type="project" value="UniProtKB-KW"/>
</dbReference>
<reference evidence="3" key="1">
    <citation type="submission" date="2020-01" db="EMBL/GenBank/DDBJ databases">
        <authorList>
            <consortium name="DOE Joint Genome Institute"/>
            <person name="Haridas S."/>
            <person name="Albert R."/>
            <person name="Binder M."/>
            <person name="Bloem J."/>
            <person name="Labutti K."/>
            <person name="Salamov A."/>
            <person name="Andreopoulos B."/>
            <person name="Baker S.E."/>
            <person name="Barry K."/>
            <person name="Bills G."/>
            <person name="Bluhm B.H."/>
            <person name="Cannon C."/>
            <person name="Castanera R."/>
            <person name="Culley D.E."/>
            <person name="Daum C."/>
            <person name="Ezra D."/>
            <person name="Gonzalez J.B."/>
            <person name="Henrissat B."/>
            <person name="Kuo A."/>
            <person name="Liang C."/>
            <person name="Lipzen A."/>
            <person name="Lutzoni F."/>
            <person name="Magnuson J."/>
            <person name="Mondo S."/>
            <person name="Nolan M."/>
            <person name="Ohm R."/>
            <person name="Pangilinan J."/>
            <person name="Park H.-J."/>
            <person name="Ramirez L."/>
            <person name="Alfaro M."/>
            <person name="Sun H."/>
            <person name="Tritt A."/>
            <person name="Yoshinaga Y."/>
            <person name="Zwiers L.-H."/>
            <person name="Turgeon B.G."/>
            <person name="Goodwin S.B."/>
            <person name="Spatafora J.W."/>
            <person name="Crous P.W."/>
            <person name="Grigoriev I.V."/>
        </authorList>
    </citation>
    <scope>NUCLEOTIDE SEQUENCE</scope>
    <source>
        <strain evidence="3">CBS 342.82</strain>
    </source>
</reference>
<keyword evidence="1" id="KW-0560">Oxidoreductase</keyword>
<dbReference type="SUPFAM" id="SSF51735">
    <property type="entry name" value="NAD(P)-binding Rossmann-fold domains"/>
    <property type="match status" value="1"/>
</dbReference>
<dbReference type="InterPro" id="IPR036291">
    <property type="entry name" value="NAD(P)-bd_dom_sf"/>
</dbReference>
<keyword evidence="2" id="KW-1185">Reference proteome</keyword>
<reference evidence="3" key="2">
    <citation type="submission" date="2020-04" db="EMBL/GenBank/DDBJ databases">
        <authorList>
            <consortium name="NCBI Genome Project"/>
        </authorList>
    </citation>
    <scope>NUCLEOTIDE SEQUENCE</scope>
    <source>
        <strain evidence="3">CBS 342.82</strain>
    </source>
</reference>
<dbReference type="RefSeq" id="XP_033459642.1">
    <property type="nucleotide sequence ID" value="XM_033601398.1"/>
</dbReference>
<evidence type="ECO:0000313" key="2">
    <source>
        <dbReference type="Proteomes" id="UP000504637"/>
    </source>
</evidence>
<dbReference type="InterPro" id="IPR052228">
    <property type="entry name" value="Sec_Metab_Biosynth_Oxidored"/>
</dbReference>
<evidence type="ECO:0000256" key="1">
    <source>
        <dbReference type="ARBA" id="ARBA00023002"/>
    </source>
</evidence>
<organism evidence="3">
    <name type="scientific">Dissoconium aciculare CBS 342.82</name>
    <dbReference type="NCBI Taxonomy" id="1314786"/>
    <lineage>
        <taxon>Eukaryota</taxon>
        <taxon>Fungi</taxon>
        <taxon>Dikarya</taxon>
        <taxon>Ascomycota</taxon>
        <taxon>Pezizomycotina</taxon>
        <taxon>Dothideomycetes</taxon>
        <taxon>Dothideomycetidae</taxon>
        <taxon>Mycosphaerellales</taxon>
        <taxon>Dissoconiaceae</taxon>
        <taxon>Dissoconium</taxon>
    </lineage>
</organism>
<protein>
    <submittedName>
        <fullName evidence="3">NAD(P)-binding protein</fullName>
    </submittedName>
</protein>
<gene>
    <name evidence="3" type="ORF">K489DRAFT_319578</name>
</gene>
<dbReference type="PANTHER" id="PTHR47534">
    <property type="entry name" value="YALI0E05731P"/>
    <property type="match status" value="1"/>
</dbReference>
<dbReference type="PANTHER" id="PTHR47534:SF2">
    <property type="entry name" value="KETOREDUCTASE (KR) DOMAIN-CONTAINING PROTEIN-RELATED"/>
    <property type="match status" value="1"/>
</dbReference>
<reference evidence="3" key="3">
    <citation type="submission" date="2025-08" db="UniProtKB">
        <authorList>
            <consortium name="RefSeq"/>
        </authorList>
    </citation>
    <scope>IDENTIFICATION</scope>
    <source>
        <strain evidence="3">CBS 342.82</strain>
    </source>
</reference>
<accession>A0A6J3M3K5</accession>
<evidence type="ECO:0000313" key="3">
    <source>
        <dbReference type="RefSeq" id="XP_033459642.1"/>
    </source>
</evidence>
<name>A0A6J3M3K5_9PEZI</name>
<dbReference type="OrthoDB" id="2898509at2759"/>
<sequence length="336" mass="37121">MVALDIVRASNRSLKSRIPGITALFVGGTSGIGRSTLLQLAHHAHEPKAYIVGRNAANASPLLSELRKINPSGEFKFIEADVSLISNVDKACAELKRDVKALDLVFMTPGGISLSGRRETPEHIDHLFALRYYSRMRFIQQLSPLLRESPLSRVVSVFGGGFEYGLKRDDLDLKRNYSILNCALNSVTMTTLSMEHLAQVPENENLNFIHLYPGLVGTNIYTNSFPAPIAALYNYGMWPFMWPFSVNLRESGERNLYLATSERYARRTGNSTRGVSTDRVDAAIGSDGRSGSGVYLANWKGETSVGGKTLQTLRSQDVAREVWQHTEALIDAAPRS</sequence>
<dbReference type="GeneID" id="54359198"/>
<dbReference type="Gene3D" id="3.40.50.720">
    <property type="entry name" value="NAD(P)-binding Rossmann-like Domain"/>
    <property type="match status" value="1"/>
</dbReference>
<dbReference type="InterPro" id="IPR002347">
    <property type="entry name" value="SDR_fam"/>
</dbReference>
<dbReference type="AlphaFoldDB" id="A0A6J3M3K5"/>
<dbReference type="Pfam" id="PF00106">
    <property type="entry name" value="adh_short"/>
    <property type="match status" value="1"/>
</dbReference>
<dbReference type="Proteomes" id="UP000504637">
    <property type="component" value="Unplaced"/>
</dbReference>
<proteinExistence type="predicted"/>